<dbReference type="EMBL" id="QASO01000087">
    <property type="protein sequence ID" value="PTU78379.1"/>
    <property type="molecule type" value="Genomic_DNA"/>
</dbReference>
<dbReference type="GeneID" id="83641064"/>
<reference evidence="8 9" key="2">
    <citation type="submission" date="2018-06" db="EMBL/GenBank/DDBJ databases">
        <authorList>
            <consortium name="Pathogen Informatics"/>
            <person name="Doyle S."/>
        </authorList>
    </citation>
    <scope>NUCLEOTIDE SEQUENCE [LARGE SCALE GENOMIC DNA]</scope>
    <source>
        <strain evidence="5 9">NCTC10692</strain>
        <strain evidence="6 8">NCTC10860</strain>
    </source>
</reference>
<dbReference type="Proteomes" id="UP000254084">
    <property type="component" value="Unassembled WGS sequence"/>
</dbReference>
<dbReference type="EMBL" id="UGUV01000002">
    <property type="protein sequence ID" value="SUD53789.1"/>
    <property type="molecule type" value="Genomic_DNA"/>
</dbReference>
<evidence type="ECO:0000313" key="9">
    <source>
        <dbReference type="Proteomes" id="UP000255303"/>
    </source>
</evidence>
<evidence type="ECO:0000313" key="4">
    <source>
        <dbReference type="EMBL" id="PTU78379.1"/>
    </source>
</evidence>
<evidence type="ECO:0000313" key="5">
    <source>
        <dbReference type="EMBL" id="SUD53789.1"/>
    </source>
</evidence>
<keyword evidence="1" id="KW-1133">Transmembrane helix</keyword>
<accession>A0A2T5PKX3</accession>
<dbReference type="Proteomes" id="UP000255303">
    <property type="component" value="Unassembled WGS sequence"/>
</dbReference>
<dbReference type="InterPro" id="IPR016917">
    <property type="entry name" value="UCP029393"/>
</dbReference>
<evidence type="ECO:0000313" key="3">
    <source>
        <dbReference type="EMBL" id="MDH1341790.1"/>
    </source>
</evidence>
<keyword evidence="1" id="KW-0472">Membrane</keyword>
<reference evidence="4 7" key="1">
    <citation type="submission" date="2018-04" db="EMBL/GenBank/DDBJ databases">
        <title>Pseudomonas sp. nov., isolated from mangrove soil.</title>
        <authorList>
            <person name="Chen C."/>
        </authorList>
    </citation>
    <scope>NUCLEOTIDE SEQUENCE [LARGE SCALE GENOMIC DNA]</scope>
    <source>
        <strain evidence="4 7">JCM 14246</strain>
    </source>
</reference>
<dbReference type="InterPro" id="IPR022584">
    <property type="entry name" value="DUF2937"/>
</dbReference>
<evidence type="ECO:0000313" key="2">
    <source>
        <dbReference type="EMBL" id="MDH0567253.1"/>
    </source>
</evidence>
<keyword evidence="1" id="KW-0812">Transmembrane</keyword>
<dbReference type="Pfam" id="PF11157">
    <property type="entry name" value="DUF2937"/>
    <property type="match status" value="1"/>
</dbReference>
<evidence type="ECO:0000256" key="1">
    <source>
        <dbReference type="SAM" id="Phobius"/>
    </source>
</evidence>
<evidence type="ECO:0000313" key="7">
    <source>
        <dbReference type="Proteomes" id="UP000244052"/>
    </source>
</evidence>
<reference evidence="2" key="3">
    <citation type="submission" date="2022-09" db="EMBL/GenBank/DDBJ databases">
        <title>Intensive care unit water sources are persistently colonized with multi-drug resistant bacteria and are the site of extensive horizontal gene transfer of antibiotic resistance genes.</title>
        <authorList>
            <person name="Diorio-Toth L."/>
        </authorList>
    </citation>
    <scope>NUCLEOTIDE SEQUENCE</scope>
    <source>
        <strain evidence="3">GD03704</strain>
        <strain evidence="2">GD04000</strain>
    </source>
</reference>
<dbReference type="Proteomes" id="UP001159292">
    <property type="component" value="Unassembled WGS sequence"/>
</dbReference>
<dbReference type="EMBL" id="JAOCJE010000001">
    <property type="protein sequence ID" value="MDH1341790.1"/>
    <property type="molecule type" value="Genomic_DNA"/>
</dbReference>
<keyword evidence="7" id="KW-1185">Reference proteome</keyword>
<accession>A0A379JYV0</accession>
<dbReference type="EMBL" id="JAOEET010000016">
    <property type="protein sequence ID" value="MDH0567253.1"/>
    <property type="molecule type" value="Genomic_DNA"/>
</dbReference>
<evidence type="ECO:0000313" key="6">
    <source>
        <dbReference type="EMBL" id="SUD59637.1"/>
    </source>
</evidence>
<dbReference type="Proteomes" id="UP001161697">
    <property type="component" value="Unassembled WGS sequence"/>
</dbReference>
<dbReference type="EMBL" id="UGUW01000004">
    <property type="protein sequence ID" value="SUD59637.1"/>
    <property type="molecule type" value="Genomic_DNA"/>
</dbReference>
<dbReference type="PIRSF" id="PIRSF029393">
    <property type="entry name" value="UCP029393"/>
    <property type="match status" value="1"/>
</dbReference>
<protein>
    <submittedName>
        <fullName evidence="4">DUF2937 domain-containing protein</fullName>
    </submittedName>
    <submittedName>
        <fullName evidence="2">DUF2937 family protein</fullName>
    </submittedName>
    <submittedName>
        <fullName evidence="5">Protein of uncharacterized function (DUF2937)</fullName>
    </submittedName>
</protein>
<proteinExistence type="predicted"/>
<gene>
    <name evidence="4" type="ORF">DBO86_14780</name>
    <name evidence="3" type="ORF">N5J11_22035</name>
    <name evidence="2" type="ORF">N7671_08320</name>
    <name evidence="5" type="ORF">NCTC10692_04339</name>
    <name evidence="6" type="ORF">NCTC10860_01927</name>
</gene>
<organism evidence="5 9">
    <name type="scientific">Ectopseudomonas oleovorans</name>
    <name type="common">Pseudomonas oleovorans</name>
    <dbReference type="NCBI Taxonomy" id="301"/>
    <lineage>
        <taxon>Bacteria</taxon>
        <taxon>Pseudomonadati</taxon>
        <taxon>Pseudomonadota</taxon>
        <taxon>Gammaproteobacteria</taxon>
        <taxon>Pseudomonadales</taxon>
        <taxon>Pseudomonadaceae</taxon>
        <taxon>Ectopseudomonas</taxon>
    </lineage>
</organism>
<dbReference type="RefSeq" id="WP_003461655.1">
    <property type="nucleotide sequence ID" value="NZ_CAURUH010000027.1"/>
</dbReference>
<dbReference type="AlphaFoldDB" id="A0A061CQE6"/>
<accession>A0A061CQE6</accession>
<dbReference type="Proteomes" id="UP000244052">
    <property type="component" value="Unassembled WGS sequence"/>
</dbReference>
<sequence length="174" mass="20012">MLRSYLRLTLFAFGLLLGVQVPGFVDDYAKRVEAHRLESQQSLKGFQETARNFFKGDMDALVAHYRVSDDPVMRSDAKSVGHLVQRSALLEREWQAMQGPWYAQAWHLATGADHELFEETLQAYRYQVLFTPDAILWGVISALLLAWLAEVLVVLCGWMFGAGQTRRAQQRHWR</sequence>
<evidence type="ECO:0000313" key="8">
    <source>
        <dbReference type="Proteomes" id="UP000254084"/>
    </source>
</evidence>
<name>A0A061CQE6_ECTOL</name>
<feature type="transmembrane region" description="Helical" evidence="1">
    <location>
        <begin position="134"/>
        <end position="161"/>
    </location>
</feature>